<feature type="non-terminal residue" evidence="1">
    <location>
        <position position="67"/>
    </location>
</feature>
<evidence type="ECO:0000313" key="2">
    <source>
        <dbReference type="Proteomes" id="UP000265520"/>
    </source>
</evidence>
<evidence type="ECO:0000313" key="1">
    <source>
        <dbReference type="EMBL" id="MCI63565.1"/>
    </source>
</evidence>
<proteinExistence type="predicted"/>
<protein>
    <submittedName>
        <fullName evidence="1">Uncharacterized protein</fullName>
    </submittedName>
</protein>
<dbReference type="AlphaFoldDB" id="A0A392TUQ3"/>
<reference evidence="1 2" key="1">
    <citation type="journal article" date="2018" name="Front. Plant Sci.">
        <title>Red Clover (Trifolium pratense) and Zigzag Clover (T. medium) - A Picture of Genomic Similarities and Differences.</title>
        <authorList>
            <person name="Dluhosova J."/>
            <person name="Istvanek J."/>
            <person name="Nedelnik J."/>
            <person name="Repkova J."/>
        </authorList>
    </citation>
    <scope>NUCLEOTIDE SEQUENCE [LARGE SCALE GENOMIC DNA]</scope>
    <source>
        <strain evidence="2">cv. 10/8</strain>
        <tissue evidence="1">Leaf</tissue>
    </source>
</reference>
<organism evidence="1 2">
    <name type="scientific">Trifolium medium</name>
    <dbReference type="NCBI Taxonomy" id="97028"/>
    <lineage>
        <taxon>Eukaryota</taxon>
        <taxon>Viridiplantae</taxon>
        <taxon>Streptophyta</taxon>
        <taxon>Embryophyta</taxon>
        <taxon>Tracheophyta</taxon>
        <taxon>Spermatophyta</taxon>
        <taxon>Magnoliopsida</taxon>
        <taxon>eudicotyledons</taxon>
        <taxon>Gunneridae</taxon>
        <taxon>Pentapetalae</taxon>
        <taxon>rosids</taxon>
        <taxon>fabids</taxon>
        <taxon>Fabales</taxon>
        <taxon>Fabaceae</taxon>
        <taxon>Papilionoideae</taxon>
        <taxon>50 kb inversion clade</taxon>
        <taxon>NPAAA clade</taxon>
        <taxon>Hologalegina</taxon>
        <taxon>IRL clade</taxon>
        <taxon>Trifolieae</taxon>
        <taxon>Trifolium</taxon>
    </lineage>
</organism>
<keyword evidence="2" id="KW-1185">Reference proteome</keyword>
<comment type="caution">
    <text evidence="1">The sequence shown here is derived from an EMBL/GenBank/DDBJ whole genome shotgun (WGS) entry which is preliminary data.</text>
</comment>
<dbReference type="EMBL" id="LXQA010639420">
    <property type="protein sequence ID" value="MCI63565.1"/>
    <property type="molecule type" value="Genomic_DNA"/>
</dbReference>
<name>A0A392TUQ3_9FABA</name>
<dbReference type="Proteomes" id="UP000265520">
    <property type="component" value="Unassembled WGS sequence"/>
</dbReference>
<sequence>MGSRGDGDQVCDDRPADDALVEGRAVYDQEFDLDRFGGLFASKGDDEVDISPGLCRHPVESLEIGAH</sequence>
<accession>A0A392TUQ3</accession>